<feature type="transmembrane region" description="Helical" evidence="11">
    <location>
        <begin position="371"/>
        <end position="392"/>
    </location>
</feature>
<feature type="transmembrane region" description="Helical" evidence="11">
    <location>
        <begin position="428"/>
        <end position="450"/>
    </location>
</feature>
<dbReference type="GO" id="GO:0006488">
    <property type="term" value="P:dolichol-linked oligosaccharide biosynthetic process"/>
    <property type="evidence" value="ECO:0007669"/>
    <property type="project" value="InterPro"/>
</dbReference>
<evidence type="ECO:0000313" key="13">
    <source>
        <dbReference type="Proteomes" id="UP001165289"/>
    </source>
</evidence>
<feature type="transmembrane region" description="Helical" evidence="11">
    <location>
        <begin position="894"/>
        <end position="926"/>
    </location>
</feature>
<reference evidence="12 13" key="1">
    <citation type="journal article" date="2023" name="BMC Biol.">
        <title>The compact genome of the sponge Oopsacas minuta (Hexactinellida) is lacking key metazoan core genes.</title>
        <authorList>
            <person name="Santini S."/>
            <person name="Schenkelaars Q."/>
            <person name="Jourda C."/>
            <person name="Duchesne M."/>
            <person name="Belahbib H."/>
            <person name="Rocher C."/>
            <person name="Selva M."/>
            <person name="Riesgo A."/>
            <person name="Vervoort M."/>
            <person name="Leys S.P."/>
            <person name="Kodjabachian L."/>
            <person name="Le Bivic A."/>
            <person name="Borchiellini C."/>
            <person name="Claverie J.M."/>
            <person name="Renard E."/>
        </authorList>
    </citation>
    <scope>NUCLEOTIDE SEQUENCE [LARGE SCALE GENOMIC DNA]</scope>
    <source>
        <strain evidence="12">SPO-2</strain>
    </source>
</reference>
<evidence type="ECO:0000256" key="10">
    <source>
        <dbReference type="ARBA" id="ARBA00045912"/>
    </source>
</evidence>
<evidence type="ECO:0000256" key="8">
    <source>
        <dbReference type="ARBA" id="ARBA00044793"/>
    </source>
</evidence>
<dbReference type="PANTHER" id="PTHR13117">
    <property type="entry name" value="ENDOPLASMIC RETICULUM MULTISPAN TRANSMEMBRANE PROTEIN-RELATED"/>
    <property type="match status" value="1"/>
</dbReference>
<feature type="transmembrane region" description="Helical" evidence="11">
    <location>
        <begin position="87"/>
        <end position="109"/>
    </location>
</feature>
<dbReference type="GO" id="GO:0034203">
    <property type="term" value="P:glycolipid translocation"/>
    <property type="evidence" value="ECO:0007669"/>
    <property type="project" value="TreeGrafter"/>
</dbReference>
<proteinExistence type="inferred from homology"/>
<evidence type="ECO:0000313" key="12">
    <source>
        <dbReference type="EMBL" id="KAI6652177.1"/>
    </source>
</evidence>
<comment type="subcellular location">
    <subcellularLocation>
        <location evidence="1">Endoplasmic reticulum membrane</location>
        <topology evidence="1">Multi-pass membrane protein</topology>
    </subcellularLocation>
</comment>
<dbReference type="GO" id="GO:0005789">
    <property type="term" value="C:endoplasmic reticulum membrane"/>
    <property type="evidence" value="ECO:0007669"/>
    <property type="project" value="UniProtKB-SubCell"/>
</dbReference>
<evidence type="ECO:0000256" key="1">
    <source>
        <dbReference type="ARBA" id="ARBA00004477"/>
    </source>
</evidence>
<evidence type="ECO:0000256" key="7">
    <source>
        <dbReference type="ARBA" id="ARBA00023136"/>
    </source>
</evidence>
<evidence type="ECO:0000256" key="6">
    <source>
        <dbReference type="ARBA" id="ARBA00022989"/>
    </source>
</evidence>
<dbReference type="AlphaFoldDB" id="A0AAV7JTR6"/>
<feature type="transmembrane region" description="Helical" evidence="11">
    <location>
        <begin position="328"/>
        <end position="351"/>
    </location>
</feature>
<organism evidence="12 13">
    <name type="scientific">Oopsacas minuta</name>
    <dbReference type="NCBI Taxonomy" id="111878"/>
    <lineage>
        <taxon>Eukaryota</taxon>
        <taxon>Metazoa</taxon>
        <taxon>Porifera</taxon>
        <taxon>Hexactinellida</taxon>
        <taxon>Hexasterophora</taxon>
        <taxon>Lyssacinosida</taxon>
        <taxon>Leucopsacidae</taxon>
        <taxon>Oopsacas</taxon>
    </lineage>
</organism>
<comment type="caution">
    <text evidence="12">The sequence shown here is derived from an EMBL/GenBank/DDBJ whole genome shotgun (WGS) entry which is preliminary data.</text>
</comment>
<keyword evidence="7 11" id="KW-0472">Membrane</keyword>
<feature type="transmembrane region" description="Helical" evidence="11">
    <location>
        <begin position="162"/>
        <end position="179"/>
    </location>
</feature>
<dbReference type="InterPro" id="IPR007594">
    <property type="entry name" value="RFT1"/>
</dbReference>
<comment type="similarity">
    <text evidence="3">Belongs to the RFT1 family.</text>
</comment>
<evidence type="ECO:0000256" key="5">
    <source>
        <dbReference type="ARBA" id="ARBA00022824"/>
    </source>
</evidence>
<name>A0AAV7JTR6_9METZ</name>
<keyword evidence="13" id="KW-1185">Reference proteome</keyword>
<feature type="transmembrane region" description="Helical" evidence="11">
    <location>
        <begin position="404"/>
        <end position="422"/>
    </location>
</feature>
<evidence type="ECO:0000256" key="3">
    <source>
        <dbReference type="ARBA" id="ARBA00010288"/>
    </source>
</evidence>
<gene>
    <name evidence="12" type="ORF">LOD99_7195</name>
</gene>
<keyword evidence="6 11" id="KW-1133">Transmembrane helix</keyword>
<keyword evidence="4 11" id="KW-0812">Transmembrane</keyword>
<keyword evidence="5" id="KW-0256">Endoplasmic reticulum</keyword>
<dbReference type="Pfam" id="PF04506">
    <property type="entry name" value="Rft-1"/>
    <property type="match status" value="1"/>
</dbReference>
<evidence type="ECO:0000256" key="2">
    <source>
        <dbReference type="ARBA" id="ARBA00004922"/>
    </source>
</evidence>
<feature type="transmembrane region" description="Helical" evidence="11">
    <location>
        <begin position="462"/>
        <end position="481"/>
    </location>
</feature>
<accession>A0AAV7JTR6</accession>
<sequence>MSRESINNSALDSATHLASAMVLLSVSVRAGTFLLNAILLRFITPELLGLVQVRLLLLLYTIHTVSKDPYHKVFLNKQVWSRHSVSHVISSLWSIVVIGIFFSILFSFIWSSPLLMEQPDRRDYYPAVLLYGLSAICIVMTEPFVILVRYGGYTRLEVTAEAVAFLLQCIITILFVLSFPDWGLLSFSIPQLIYSLIKMILFVGYFSQIRDFSHLPVDTFRECFPPLLPPLSFPLLQEIRSFITYTVLKQLLTNGEQYVMTIFATLSFAQQGIFSVVHNLGSMAARFIFKPLEDSFAVYFTKSLPRGKDPQTINGHELLTSKDILLKLFRFVVIIGLIFTTFSPAYSHLLLHLYGGRMLSDSEAPFLLKCYSVYVLLLALNGISECFCFSVMGQQQLHTYNRYMIVYSIIYVLLAILCTNSIGVLGVLMANCINMIARVMYSFLFIENYFNRSGTVIGKISPSPVVLVSLFFTFIITNFSHQQFFSLELIPQVLHVAIGGVCLLVNAAIICFSDPCCSTKDMEVRILVLIILLYCLYCLYSTTAKLSFIPVEDFYEEELGTDLNISCLYNGGVDSRVDWIEGSVVISSYHLNLINISLGHHLILCRYTPDTGSIQTKQLTVNIYVSTQLELYPSLSNCSYSTQLTNSTPYYVYCLGYGNPSPDLEWREDSNAISSIQGSSLNLPEQSYDSIAAIDLKQFSSGLHHLSCYGFNGYISHEVFLNLTVDSSNPLLIFPDHNSTHNNTLEYLLTDSYTDFYINCSLKLFSISPDDNWAGLTPVWTLFNDSDKLSNLSSILLSNNTIGDICCVLLARDNFTIIQKVHVSFVNTQTPSLATSSTYPTSSTHSTTLASTTNYTVNTTTTGVTFRSTPMTSTSTIPLTTVSASDNSIQLSSLVLAVIIAVLFTLLCISVLILLSLSLLLVYNFVSKRTRIRRKKRCSRVMYLDVMNDSYPLPLQRRDSNQYSGNTLPDNDTSGGVTRGLGVRVPIYERIPDHVIPSESADIVVHNVTPPNIPQTRDVV</sequence>
<evidence type="ECO:0000256" key="9">
    <source>
        <dbReference type="ARBA" id="ARBA00044819"/>
    </source>
</evidence>
<feature type="transmembrane region" description="Helical" evidence="11">
    <location>
        <begin position="524"/>
        <end position="542"/>
    </location>
</feature>
<comment type="function">
    <text evidence="10">Intramembrane glycolipid transporter that operates in the biosynthetic pathway of dolichol-linked oligosaccharides, the glycan precursors employed in protein asparagine (N)-glycosylation. The sequential addition of sugars to dolichol pyrophosphate produces dolichol-linked oligosaccharides containing fourteen sugars, including two GlcNAcs, nine mannoses and three glucoses. Once assembled, the oligosaccharide is transferred from the lipid to nascent proteins by oligosaccharyltransferases. The assembly of dolichol-linked oligosaccharides begins on the cytosolic side of the endoplasmic reticulum membrane and finishes in its lumen. RFT1 could mediate the translocation of the cytosolically oriented intermediate DolPP-GlcNAc2Man5, produced by ALG11, into the ER lumen where dolichol-linked oligosaccharides assembly continues. However, the intramembrane lipid transporter activity could not be confirmed in vitro.</text>
</comment>
<comment type="pathway">
    <text evidence="2">Protein modification; protein glycosylation.</text>
</comment>
<feature type="transmembrane region" description="Helical" evidence="11">
    <location>
        <begin position="129"/>
        <end position="150"/>
    </location>
</feature>
<feature type="transmembrane region" description="Helical" evidence="11">
    <location>
        <begin position="493"/>
        <end position="512"/>
    </location>
</feature>
<evidence type="ECO:0000256" key="11">
    <source>
        <dbReference type="SAM" id="Phobius"/>
    </source>
</evidence>
<dbReference type="Proteomes" id="UP001165289">
    <property type="component" value="Unassembled WGS sequence"/>
</dbReference>
<feature type="transmembrane region" description="Helical" evidence="11">
    <location>
        <begin position="185"/>
        <end position="206"/>
    </location>
</feature>
<feature type="transmembrane region" description="Helical" evidence="11">
    <location>
        <begin position="21"/>
        <end position="43"/>
    </location>
</feature>
<dbReference type="PANTHER" id="PTHR13117:SF5">
    <property type="entry name" value="PROTEIN RFT1 HOMOLOG"/>
    <property type="match status" value="1"/>
</dbReference>
<protein>
    <recommendedName>
        <fullName evidence="8">Man(5)GlcNAc(2)-PP-dolichol translocation protein RFT1</fullName>
    </recommendedName>
    <alternativeName>
        <fullName evidence="9">Protein RFT1 homolog</fullName>
    </alternativeName>
</protein>
<evidence type="ECO:0000256" key="4">
    <source>
        <dbReference type="ARBA" id="ARBA00022692"/>
    </source>
</evidence>
<dbReference type="EMBL" id="JAKMXF010000299">
    <property type="protein sequence ID" value="KAI6652177.1"/>
    <property type="molecule type" value="Genomic_DNA"/>
</dbReference>